<dbReference type="EnsemblPlants" id="LPERR11G05270.1">
    <property type="protein sequence ID" value="LPERR11G05270.1"/>
    <property type="gene ID" value="LPERR11G05270"/>
</dbReference>
<name>A0A0D9XQ24_9ORYZ</name>
<evidence type="ECO:0000259" key="1">
    <source>
        <dbReference type="Pfam" id="PF07762"/>
    </source>
</evidence>
<dbReference type="Pfam" id="PF07762">
    <property type="entry name" value="DUF1618"/>
    <property type="match status" value="1"/>
</dbReference>
<feature type="domain" description="DUF1618" evidence="1">
    <location>
        <begin position="155"/>
        <end position="296"/>
    </location>
</feature>
<reference evidence="3" key="2">
    <citation type="submission" date="2013-12" db="EMBL/GenBank/DDBJ databases">
        <authorList>
            <person name="Yu Y."/>
            <person name="Lee S."/>
            <person name="de Baynast K."/>
            <person name="Wissotski M."/>
            <person name="Liu L."/>
            <person name="Talag J."/>
            <person name="Goicoechea J."/>
            <person name="Angelova A."/>
            <person name="Jetty R."/>
            <person name="Kudrna D."/>
            <person name="Golser W."/>
            <person name="Rivera L."/>
            <person name="Zhang J."/>
            <person name="Wing R."/>
        </authorList>
    </citation>
    <scope>NUCLEOTIDE SEQUENCE</scope>
</reference>
<keyword evidence="3" id="KW-1185">Reference proteome</keyword>
<evidence type="ECO:0000313" key="2">
    <source>
        <dbReference type="EnsemblPlants" id="LPERR11G05270.1"/>
    </source>
</evidence>
<accession>A0A0D9XQ24</accession>
<dbReference type="HOGENOM" id="CLU_476830_0_0_1"/>
<reference evidence="2 3" key="1">
    <citation type="submission" date="2012-08" db="EMBL/GenBank/DDBJ databases">
        <title>Oryza genome evolution.</title>
        <authorList>
            <person name="Wing R.A."/>
        </authorList>
    </citation>
    <scope>NUCLEOTIDE SEQUENCE</scope>
</reference>
<dbReference type="Proteomes" id="UP000032180">
    <property type="component" value="Chromosome 11"/>
</dbReference>
<reference evidence="2" key="3">
    <citation type="submission" date="2015-04" db="UniProtKB">
        <authorList>
            <consortium name="EnsemblPlants"/>
        </authorList>
    </citation>
    <scope>IDENTIFICATION</scope>
</reference>
<proteinExistence type="predicted"/>
<protein>
    <recommendedName>
        <fullName evidence="1">DUF1618 domain-containing protein</fullName>
    </recommendedName>
</protein>
<sequence>MTLVAAHADSVLLCLHYKKVHMMTDYFVYNAGDAPSLLLLPTYWVDTAVTDDDDDDEEKGNSCNSLKANCLSESTTGLLRRGGEDDDDLIVANLTVNVVVDDDDDDVLKAADLLVLRSGEWVAMSIPISHEDGKAEVSTWETDMAVPVGDRQLCWVDLYRGIILCDPFDQNPKLHYVSLPVEAPIGKFDEPYDNRGDNPRNCLMPGRTVCVTDGGVTVKFVEIYARCCCGRLGVTNCSHSTGAFVIYSWTLVMDTMTWVMDAMVDATELWSLDAYAGLPHTIPQYPVVSMDDPHHIFLMVHEPYWQKRSYLEETLWKIMVDTRSKELLPVRSYDQSMYWWHWKPYPGGTYCPSKICEYFSSNRSTCSTVGTTMPVVKADKLAQSNVVVSDSSQYCSKQRKVLDQAVASPEEILAALEEIPELGCDDLPKAYSILTGDNGRRYRSLLIAIPCKHTVQSSSKHDGYLESFYDPTNNTTRYQYLKMIKHNPTVYFKVCCYFSQLLHKTVHEGMGLFFVLLRRSSPESTIDHVFRVWVQRGRWRAGFGLRGASGRQRTARWWRHHGVLGEGGGGRG</sequence>
<dbReference type="InterPro" id="IPR011676">
    <property type="entry name" value="DUF1618"/>
</dbReference>
<evidence type="ECO:0000313" key="3">
    <source>
        <dbReference type="Proteomes" id="UP000032180"/>
    </source>
</evidence>
<organism evidence="2 3">
    <name type="scientific">Leersia perrieri</name>
    <dbReference type="NCBI Taxonomy" id="77586"/>
    <lineage>
        <taxon>Eukaryota</taxon>
        <taxon>Viridiplantae</taxon>
        <taxon>Streptophyta</taxon>
        <taxon>Embryophyta</taxon>
        <taxon>Tracheophyta</taxon>
        <taxon>Spermatophyta</taxon>
        <taxon>Magnoliopsida</taxon>
        <taxon>Liliopsida</taxon>
        <taxon>Poales</taxon>
        <taxon>Poaceae</taxon>
        <taxon>BOP clade</taxon>
        <taxon>Oryzoideae</taxon>
        <taxon>Oryzeae</taxon>
        <taxon>Oryzinae</taxon>
        <taxon>Leersia</taxon>
    </lineage>
</organism>
<dbReference type="eggNOG" id="ENOG502R7NY">
    <property type="taxonomic scope" value="Eukaryota"/>
</dbReference>
<dbReference type="Gramene" id="LPERR11G05270.1">
    <property type="protein sequence ID" value="LPERR11G05270.1"/>
    <property type="gene ID" value="LPERR11G05270"/>
</dbReference>
<dbReference type="AlphaFoldDB" id="A0A0D9XQ24"/>
<dbReference type="PANTHER" id="PTHR33074:SF76">
    <property type="entry name" value="OS11G0569701 PROTEIN"/>
    <property type="match status" value="1"/>
</dbReference>
<dbReference type="PANTHER" id="PTHR33074">
    <property type="entry name" value="EXPRESSED PROTEIN-RELATED"/>
    <property type="match status" value="1"/>
</dbReference>